<evidence type="ECO:0000313" key="5">
    <source>
        <dbReference type="Proteomes" id="UP000268436"/>
    </source>
</evidence>
<dbReference type="Proteomes" id="UP000078295">
    <property type="component" value="Unassembled WGS sequence"/>
</dbReference>
<dbReference type="KEGG" id="mcat:MC25239_00655"/>
<evidence type="ECO:0000313" key="3">
    <source>
        <dbReference type="EMBL" id="RUO13563.1"/>
    </source>
</evidence>
<dbReference type="EMBL" id="CP034662">
    <property type="protein sequence ID" value="AZQ92641.1"/>
    <property type="molecule type" value="Genomic_DNA"/>
</dbReference>
<keyword evidence="5" id="KW-1185">Reference proteome</keyword>
<reference evidence="5 6" key="2">
    <citation type="submission" date="2018-12" db="EMBL/GenBank/DDBJ databases">
        <title>Persistence of Moraxella catarrhalis in Chronic Obstructive Pulmonary Disease and Regulation of the Hag/MID Adhesin.</title>
        <authorList>
            <person name="Murphy T."/>
            <person name="Zhao X."/>
            <person name="Vyas G."/>
            <person name="Aluvathingal J."/>
            <person name="Nadendla S."/>
            <person name="Tallon L."/>
            <person name="Tettelin H."/>
        </authorList>
    </citation>
    <scope>NUCLEOTIDE SEQUENCE [LARGE SCALE GENOMIC DNA]</scope>
    <source>
        <strain evidence="3 5">173P27B1</strain>
        <strain evidence="1 6">46P58B1</strain>
    </source>
</reference>
<dbReference type="Proteomes" id="UP000280228">
    <property type="component" value="Chromosome"/>
</dbReference>
<evidence type="ECO:0000313" key="6">
    <source>
        <dbReference type="Proteomes" id="UP000280228"/>
    </source>
</evidence>
<reference evidence="2 4" key="1">
    <citation type="journal article" date="2016" name="Genome Biol. Evol.">
        <title>Comparative Genomic Analyses of the Moraxella catarrhalis Serosensitive and Seroresistant Lineages Demonstrate Their Independent Evolution.</title>
        <authorList>
            <person name="Earl J.P."/>
            <person name="de Vries S.P."/>
            <person name="Ahmed A."/>
            <person name="Powell E."/>
            <person name="Schultz M.P."/>
            <person name="Hermans P.W."/>
            <person name="Hill D.J."/>
            <person name="Zhou Z."/>
            <person name="Constantinidou C.I."/>
            <person name="Hu F.Z."/>
            <person name="Bootsma H.J."/>
            <person name="Ehrlich G.D."/>
        </authorList>
    </citation>
    <scope>NUCLEOTIDE SEQUENCE [LARGE SCALE GENOMIC DNA]</scope>
    <source>
        <strain evidence="2 4">F23</strain>
    </source>
</reference>
<evidence type="ECO:0000313" key="2">
    <source>
        <dbReference type="EMBL" id="OAV22852.1"/>
    </source>
</evidence>
<dbReference type="AlphaFoldDB" id="A0A198WPV7"/>
<dbReference type="Proteomes" id="UP000268436">
    <property type="component" value="Unassembled WGS sequence"/>
</dbReference>
<organism evidence="1 6">
    <name type="scientific">Moraxella catarrhalis</name>
    <name type="common">Branhamella catarrhalis</name>
    <dbReference type="NCBI Taxonomy" id="480"/>
    <lineage>
        <taxon>Bacteria</taxon>
        <taxon>Pseudomonadati</taxon>
        <taxon>Pseudomonadota</taxon>
        <taxon>Gammaproteobacteria</taxon>
        <taxon>Moraxellales</taxon>
        <taxon>Moraxellaceae</taxon>
        <taxon>Moraxella</taxon>
    </lineage>
</organism>
<sequence>MIGCLLINPKFDFSSNKHDDKIVAHDYRQLGLCNHLDKNTGEK</sequence>
<proteinExistence type="predicted"/>
<dbReference type="EMBL" id="RYER01000021">
    <property type="protein sequence ID" value="RUO13563.1"/>
    <property type="molecule type" value="Genomic_DNA"/>
</dbReference>
<dbReference type="KEGG" id="mcs:DR90_1259"/>
<evidence type="ECO:0000313" key="1">
    <source>
        <dbReference type="EMBL" id="AZQ92641.1"/>
    </source>
</evidence>
<name>A0A198WPV7_MORCA</name>
<gene>
    <name evidence="2" type="ORF">AO370_1862</name>
    <name evidence="1" type="ORF">EJK53_0716</name>
    <name evidence="3" type="ORF">EJK54_0329</name>
</gene>
<dbReference type="EMBL" id="LXHQ01000049">
    <property type="protein sequence ID" value="OAV22852.1"/>
    <property type="molecule type" value="Genomic_DNA"/>
</dbReference>
<accession>A0A198WPV7</accession>
<protein>
    <submittedName>
        <fullName evidence="1">Uncharacterized protein</fullName>
    </submittedName>
</protein>
<evidence type="ECO:0000313" key="4">
    <source>
        <dbReference type="Proteomes" id="UP000078295"/>
    </source>
</evidence>